<feature type="compositionally biased region" description="Polar residues" evidence="1">
    <location>
        <begin position="404"/>
        <end position="420"/>
    </location>
</feature>
<name>A0A9Q9APT0_9PEZI</name>
<dbReference type="EMBL" id="CP099420">
    <property type="protein sequence ID" value="USW50903.1"/>
    <property type="molecule type" value="Genomic_DNA"/>
</dbReference>
<protein>
    <submittedName>
        <fullName evidence="2">Uncharacterized protein</fullName>
    </submittedName>
</protein>
<feature type="compositionally biased region" description="Low complexity" evidence="1">
    <location>
        <begin position="98"/>
        <end position="115"/>
    </location>
</feature>
<dbReference type="Proteomes" id="UP001056384">
    <property type="component" value="Chromosome 3"/>
</dbReference>
<proteinExistence type="predicted"/>
<accession>A0A9Q9APT0</accession>
<evidence type="ECO:0000313" key="3">
    <source>
        <dbReference type="Proteomes" id="UP001056384"/>
    </source>
</evidence>
<keyword evidence="3" id="KW-1185">Reference proteome</keyword>
<feature type="compositionally biased region" description="Basic and acidic residues" evidence="1">
    <location>
        <begin position="36"/>
        <end position="45"/>
    </location>
</feature>
<dbReference type="AlphaFoldDB" id="A0A9Q9APT0"/>
<sequence>MRTHHEFAQARGLARYDGTMVITLSSDVEAALASEPHYERVKSEAPEDLLSDPHTTKHKRKRLAESPSSDAVAPKVKRPSRSQARNLSSSPVTAPSPVIISSSGPAQSSSPVSATPAPPTSLLPSLPLAKQPSRLRINVKPRSVQAITSAPLSSSSSSVHGTTEISQQITVFCLCWGDDWQTVLEDLRSLKVLKALDTMMPLIAGAIFLEVLADDSLQVSLCERAGTLPEDDYQEAFYLLASHDLSRQQQGKRLARPILDKMLRSTDAGQAVLQAYTETVTSKLVDVFTPQVEVLVNVSHALNPRRKSDPSREWKANFVADMFAIATKALYLKLEVTEQADEHQFLWSAYGDPFDKQMHSARGQEKERVALALSAGLRTFTDDQPSPVQVGLVEVLTRSDPRADTTSSQVSPEFSPLSQR</sequence>
<reference evidence="2" key="1">
    <citation type="submission" date="2022-06" db="EMBL/GenBank/DDBJ databases">
        <title>Complete genome sequences of two strains of the flax pathogen Septoria linicola.</title>
        <authorList>
            <person name="Lapalu N."/>
            <person name="Simon A."/>
            <person name="Demenou B."/>
            <person name="Paumier D."/>
            <person name="Guillot M.-P."/>
            <person name="Gout L."/>
            <person name="Valade R."/>
        </authorList>
    </citation>
    <scope>NUCLEOTIDE SEQUENCE</scope>
    <source>
        <strain evidence="2">SE15195</strain>
    </source>
</reference>
<feature type="region of interest" description="Disordered" evidence="1">
    <location>
        <begin position="34"/>
        <end position="127"/>
    </location>
</feature>
<gene>
    <name evidence="2" type="ORF">Slin15195_G042220</name>
</gene>
<evidence type="ECO:0000256" key="1">
    <source>
        <dbReference type="SAM" id="MobiDB-lite"/>
    </source>
</evidence>
<feature type="region of interest" description="Disordered" evidence="1">
    <location>
        <begin position="398"/>
        <end position="420"/>
    </location>
</feature>
<feature type="compositionally biased region" description="Polar residues" evidence="1">
    <location>
        <begin position="81"/>
        <end position="93"/>
    </location>
</feature>
<evidence type="ECO:0000313" key="2">
    <source>
        <dbReference type="EMBL" id="USW50903.1"/>
    </source>
</evidence>
<organism evidence="2 3">
    <name type="scientific">Septoria linicola</name>
    <dbReference type="NCBI Taxonomy" id="215465"/>
    <lineage>
        <taxon>Eukaryota</taxon>
        <taxon>Fungi</taxon>
        <taxon>Dikarya</taxon>
        <taxon>Ascomycota</taxon>
        <taxon>Pezizomycotina</taxon>
        <taxon>Dothideomycetes</taxon>
        <taxon>Dothideomycetidae</taxon>
        <taxon>Mycosphaerellales</taxon>
        <taxon>Mycosphaerellaceae</taxon>
        <taxon>Septoria</taxon>
    </lineage>
</organism>